<dbReference type="AlphaFoldDB" id="A0AAJ8M067"/>
<sequence length="118" mass="12545">MADRLLVIALAAERVRMTDFDLVEAATWAPALQLNVLLMGGPSILPSCTIYTSQHSLITSPPSRPVTSENFLCRSISAGNPVPIWGSENGMSGRRSPSKPSSAQNDPPKSQNQTPANG</sequence>
<protein>
    <submittedName>
        <fullName evidence="2">Uncharacterized protein</fullName>
    </submittedName>
</protein>
<dbReference type="RefSeq" id="XP_066067805.1">
    <property type="nucleotide sequence ID" value="XM_066211708.1"/>
</dbReference>
<feature type="region of interest" description="Disordered" evidence="1">
    <location>
        <begin position="77"/>
        <end position="118"/>
    </location>
</feature>
<dbReference type="GeneID" id="91086493"/>
<evidence type="ECO:0000313" key="3">
    <source>
        <dbReference type="Proteomes" id="UP000094043"/>
    </source>
</evidence>
<dbReference type="KEGG" id="cdep:91086493"/>
<dbReference type="Proteomes" id="UP000094043">
    <property type="component" value="Chromosome 3"/>
</dbReference>
<gene>
    <name evidence="2" type="ORF">L203_102281</name>
</gene>
<dbReference type="EMBL" id="CP143786">
    <property type="protein sequence ID" value="WVN87105.1"/>
    <property type="molecule type" value="Genomic_DNA"/>
</dbReference>
<evidence type="ECO:0000313" key="2">
    <source>
        <dbReference type="EMBL" id="WVN87105.1"/>
    </source>
</evidence>
<name>A0AAJ8M067_9TREE</name>
<feature type="compositionally biased region" description="Polar residues" evidence="1">
    <location>
        <begin position="98"/>
        <end position="118"/>
    </location>
</feature>
<proteinExistence type="predicted"/>
<reference evidence="2" key="2">
    <citation type="journal article" date="2022" name="Elife">
        <title>Obligate sexual reproduction of a homothallic fungus closely related to the Cryptococcus pathogenic species complex.</title>
        <authorList>
            <person name="Passer A.R."/>
            <person name="Clancey S.A."/>
            <person name="Shea T."/>
            <person name="David-Palma M."/>
            <person name="Averette A.F."/>
            <person name="Boekhout T."/>
            <person name="Porcel B.M."/>
            <person name="Nowrousian M."/>
            <person name="Cuomo C.A."/>
            <person name="Sun S."/>
            <person name="Heitman J."/>
            <person name="Coelho M.A."/>
        </authorList>
    </citation>
    <scope>NUCLEOTIDE SEQUENCE</scope>
    <source>
        <strain evidence="2">CBS 7841</strain>
    </source>
</reference>
<reference evidence="2" key="1">
    <citation type="submission" date="2016-06" db="EMBL/GenBank/DDBJ databases">
        <authorList>
            <person name="Cuomo C."/>
            <person name="Litvintseva A."/>
            <person name="Heitman J."/>
            <person name="Chen Y."/>
            <person name="Sun S."/>
            <person name="Springer D."/>
            <person name="Dromer F."/>
            <person name="Young S."/>
            <person name="Zeng Q."/>
            <person name="Chapman S."/>
            <person name="Gujja S."/>
            <person name="Saif S."/>
            <person name="Birren B."/>
        </authorList>
    </citation>
    <scope>NUCLEOTIDE SEQUENCE</scope>
    <source>
        <strain evidence="2">CBS 7841</strain>
    </source>
</reference>
<accession>A0AAJ8M067</accession>
<keyword evidence="3" id="KW-1185">Reference proteome</keyword>
<organism evidence="2 3">
    <name type="scientific">Cryptococcus depauperatus CBS 7841</name>
    <dbReference type="NCBI Taxonomy" id="1295531"/>
    <lineage>
        <taxon>Eukaryota</taxon>
        <taxon>Fungi</taxon>
        <taxon>Dikarya</taxon>
        <taxon>Basidiomycota</taxon>
        <taxon>Agaricomycotina</taxon>
        <taxon>Tremellomycetes</taxon>
        <taxon>Tremellales</taxon>
        <taxon>Cryptococcaceae</taxon>
        <taxon>Cryptococcus</taxon>
    </lineage>
</organism>
<reference evidence="2" key="3">
    <citation type="submission" date="2024-01" db="EMBL/GenBank/DDBJ databases">
        <authorList>
            <person name="Coelho M.A."/>
            <person name="David-Palma M."/>
            <person name="Shea T."/>
            <person name="Sun S."/>
            <person name="Cuomo C.A."/>
            <person name="Heitman J."/>
        </authorList>
    </citation>
    <scope>NUCLEOTIDE SEQUENCE</scope>
    <source>
        <strain evidence="2">CBS 7841</strain>
    </source>
</reference>
<evidence type="ECO:0000256" key="1">
    <source>
        <dbReference type="SAM" id="MobiDB-lite"/>
    </source>
</evidence>